<organism evidence="1 2">
    <name type="scientific">Photobacterium aphoticum</name>
    <dbReference type="NCBI Taxonomy" id="754436"/>
    <lineage>
        <taxon>Bacteria</taxon>
        <taxon>Pseudomonadati</taxon>
        <taxon>Pseudomonadota</taxon>
        <taxon>Gammaproteobacteria</taxon>
        <taxon>Vibrionales</taxon>
        <taxon>Vibrionaceae</taxon>
        <taxon>Photobacterium</taxon>
    </lineage>
</organism>
<name>A0A090QWB2_9GAMM</name>
<sequence>MSFDDIPMLCISCNPDLFQVYDLKLHYKTVKNKHPTGKNSEK</sequence>
<dbReference type="AlphaFoldDB" id="A0A090QWB2"/>
<reference evidence="1 2" key="1">
    <citation type="journal article" date="2014" name="Genome Announc.">
        <title>Draft Genome Sequences of Two Vibrionaceae Species, Vibrio ponticus C121 and Photobacterium aphoticum C119, Isolated as Coral Reef Microbiota.</title>
        <authorList>
            <person name="Al-saari N."/>
            <person name="Meirelles P.M."/>
            <person name="Mino S."/>
            <person name="Suda W."/>
            <person name="Oshima K."/>
            <person name="Hattori M."/>
            <person name="Ohkuma M."/>
            <person name="Thompson F.L."/>
            <person name="Gomez-Gil B."/>
            <person name="Sawabe T."/>
            <person name="Sawabe T."/>
        </authorList>
    </citation>
    <scope>NUCLEOTIDE SEQUENCE [LARGE SCALE GENOMIC DNA]</scope>
    <source>
        <strain evidence="1 2">JCM 19237</strain>
    </source>
</reference>
<evidence type="ECO:0000313" key="2">
    <source>
        <dbReference type="Proteomes" id="UP000029227"/>
    </source>
</evidence>
<protein>
    <recommendedName>
        <fullName evidence="3">C2H2-type domain-containing protein</fullName>
    </recommendedName>
</protein>
<comment type="caution">
    <text evidence="1">The sequence shown here is derived from an EMBL/GenBank/DDBJ whole genome shotgun (WGS) entry which is preliminary data.</text>
</comment>
<proteinExistence type="predicted"/>
<dbReference type="EMBL" id="BBMN01000017">
    <property type="protein sequence ID" value="GAL07460.1"/>
    <property type="molecule type" value="Genomic_DNA"/>
</dbReference>
<evidence type="ECO:0008006" key="3">
    <source>
        <dbReference type="Google" id="ProtNLM"/>
    </source>
</evidence>
<gene>
    <name evidence="1" type="ORF">JCM19237_1400</name>
</gene>
<accession>A0A090QWB2</accession>
<evidence type="ECO:0000313" key="1">
    <source>
        <dbReference type="EMBL" id="GAL07460.1"/>
    </source>
</evidence>
<dbReference type="Proteomes" id="UP000029227">
    <property type="component" value="Unassembled WGS sequence"/>
</dbReference>